<evidence type="ECO:0000256" key="5">
    <source>
        <dbReference type="SAM" id="Coils"/>
    </source>
</evidence>
<dbReference type="GO" id="GO:0055085">
    <property type="term" value="P:transmembrane transport"/>
    <property type="evidence" value="ECO:0007669"/>
    <property type="project" value="InterPro"/>
</dbReference>
<reference evidence="9" key="1">
    <citation type="submission" date="2018-05" db="EMBL/GenBank/DDBJ databases">
        <title>Pseudarcicella sp. HME7025 Genome sequencing and assembly.</title>
        <authorList>
            <person name="Kim H."/>
            <person name="Kang H."/>
            <person name="Joh K."/>
        </authorList>
    </citation>
    <scope>NUCLEOTIDE SEQUENCE [LARGE SCALE GENOMIC DNA]</scope>
    <source>
        <strain evidence="9">HME7025</strain>
    </source>
</reference>
<dbReference type="AlphaFoldDB" id="A0A2S2DVJ7"/>
<feature type="coiled-coil region" evidence="5">
    <location>
        <begin position="89"/>
        <end position="137"/>
    </location>
</feature>
<dbReference type="InterPro" id="IPR058647">
    <property type="entry name" value="BSH_CzcB-like"/>
</dbReference>
<dbReference type="Proteomes" id="UP000245468">
    <property type="component" value="Chromosome"/>
</dbReference>
<dbReference type="InterPro" id="IPR050739">
    <property type="entry name" value="MFP"/>
</dbReference>
<keyword evidence="3 6" id="KW-1133">Transmembrane helix</keyword>
<sequence>MSTQQKPKSHLPKIILAVILVVGGFFGYKKYHYATTHEDTDNAQIEAYFIPVLPRMAGFVKKVYVNDYDQVKKGQIILEIDSDEAALALEEMQVEVDQASSDIESAKANLTNLTKSIEAQQSQVKSAELANNKYNRDVTRNAALESAKAITRQQLIDSQDLAEQSAIKLQGAKAELVSTQSRLGILQATLHKAEIALKLKKVKVQQQQLKLSYNKVYAPADGKIGKKSVEPGQFIQVSQPLMTIMDDSRYWVVANFKETQVESLQVGMGADIKIDAYPDITLKGRILSISESTGAKTTLLPPDNASGNFVKVTQRIPVKIEILNTDKYKDILRAGLSLDVSVPIN</sequence>
<name>A0A2S2DVJ7_9BACT</name>
<organism evidence="8 9">
    <name type="scientific">Aquirufa nivalisilvae</name>
    <dbReference type="NCBI Taxonomy" id="2516557"/>
    <lineage>
        <taxon>Bacteria</taxon>
        <taxon>Pseudomonadati</taxon>
        <taxon>Bacteroidota</taxon>
        <taxon>Cytophagia</taxon>
        <taxon>Cytophagales</taxon>
        <taxon>Flectobacillaceae</taxon>
        <taxon>Aquirufa</taxon>
    </lineage>
</organism>
<keyword evidence="2 6" id="KW-0812">Transmembrane</keyword>
<evidence type="ECO:0000256" key="6">
    <source>
        <dbReference type="SAM" id="Phobius"/>
    </source>
</evidence>
<dbReference type="EMBL" id="CP029346">
    <property type="protein sequence ID" value="AWL09090.1"/>
    <property type="molecule type" value="Genomic_DNA"/>
</dbReference>
<keyword evidence="9" id="KW-1185">Reference proteome</keyword>
<evidence type="ECO:0000256" key="3">
    <source>
        <dbReference type="ARBA" id="ARBA00022989"/>
    </source>
</evidence>
<evidence type="ECO:0000256" key="2">
    <source>
        <dbReference type="ARBA" id="ARBA00022692"/>
    </source>
</evidence>
<proteinExistence type="predicted"/>
<protein>
    <submittedName>
        <fullName evidence="8">UPF0194 membrane protein in asrC 5'region</fullName>
    </submittedName>
</protein>
<feature type="transmembrane region" description="Helical" evidence="6">
    <location>
        <begin position="12"/>
        <end position="28"/>
    </location>
</feature>
<keyword evidence="4 6" id="KW-0472">Membrane</keyword>
<evidence type="ECO:0000313" key="9">
    <source>
        <dbReference type="Proteomes" id="UP000245468"/>
    </source>
</evidence>
<feature type="domain" description="CzcB-like barrel-sandwich hybrid" evidence="7">
    <location>
        <begin position="52"/>
        <end position="246"/>
    </location>
</feature>
<accession>A0A2S2DVJ7</accession>
<dbReference type="SUPFAM" id="SSF111369">
    <property type="entry name" value="HlyD-like secretion proteins"/>
    <property type="match status" value="2"/>
</dbReference>
<dbReference type="KEGG" id="psez:HME7025_01228"/>
<dbReference type="Gene3D" id="2.40.50.100">
    <property type="match status" value="1"/>
</dbReference>
<keyword evidence="5" id="KW-0175">Coiled coil</keyword>
<dbReference type="Pfam" id="PF25973">
    <property type="entry name" value="BSH_CzcB"/>
    <property type="match status" value="1"/>
</dbReference>
<evidence type="ECO:0000256" key="1">
    <source>
        <dbReference type="ARBA" id="ARBA00004167"/>
    </source>
</evidence>
<dbReference type="PANTHER" id="PTHR30386">
    <property type="entry name" value="MEMBRANE FUSION SUBUNIT OF EMRAB-TOLC MULTIDRUG EFFLUX PUMP"/>
    <property type="match status" value="1"/>
</dbReference>
<comment type="subcellular location">
    <subcellularLocation>
        <location evidence="1">Membrane</location>
        <topology evidence="1">Single-pass membrane protein</topology>
    </subcellularLocation>
</comment>
<dbReference type="RefSeq" id="WP_109322793.1">
    <property type="nucleotide sequence ID" value="NZ_CP029346.1"/>
</dbReference>
<evidence type="ECO:0000313" key="8">
    <source>
        <dbReference type="EMBL" id="AWL09090.1"/>
    </source>
</evidence>
<gene>
    <name evidence="8" type="ORF">HME7025_01228</name>
</gene>
<dbReference type="GO" id="GO:0016020">
    <property type="term" value="C:membrane"/>
    <property type="evidence" value="ECO:0007669"/>
    <property type="project" value="UniProtKB-SubCell"/>
</dbReference>
<evidence type="ECO:0000256" key="4">
    <source>
        <dbReference type="ARBA" id="ARBA00023136"/>
    </source>
</evidence>
<evidence type="ECO:0000259" key="7">
    <source>
        <dbReference type="Pfam" id="PF25973"/>
    </source>
</evidence>
<dbReference type="PANTHER" id="PTHR30386:SF26">
    <property type="entry name" value="TRANSPORT PROTEIN COMB"/>
    <property type="match status" value="1"/>
</dbReference>
<dbReference type="Gene3D" id="2.40.30.170">
    <property type="match status" value="1"/>
</dbReference>
<dbReference type="OrthoDB" id="9811754at2"/>